<feature type="transmembrane region" description="Helical" evidence="8">
    <location>
        <begin position="69"/>
        <end position="90"/>
    </location>
</feature>
<evidence type="ECO:0000313" key="11">
    <source>
        <dbReference type="RefSeq" id="XP_026146175.1"/>
    </source>
</evidence>
<keyword evidence="3 8" id="KW-1133">Transmembrane helix</keyword>
<reference evidence="11" key="1">
    <citation type="submission" date="2025-08" db="UniProtKB">
        <authorList>
            <consortium name="RefSeq"/>
        </authorList>
    </citation>
    <scope>IDENTIFICATION</scope>
    <source>
        <strain evidence="11">Wakin</strain>
        <tissue evidence="11">Muscle</tissue>
    </source>
</reference>
<gene>
    <name evidence="11" type="primary">LOC113120521</name>
</gene>
<evidence type="ECO:0000256" key="2">
    <source>
        <dbReference type="ARBA" id="ARBA00022692"/>
    </source>
</evidence>
<evidence type="ECO:0000256" key="5">
    <source>
        <dbReference type="ARBA" id="ARBA00023136"/>
    </source>
</evidence>
<comment type="subcellular location">
    <subcellularLocation>
        <location evidence="1">Membrane</location>
        <topology evidence="1">Multi-pass membrane protein</topology>
    </subcellularLocation>
</comment>
<protein>
    <submittedName>
        <fullName evidence="11">Hydroxycarboxylic acid receptor 2-like</fullName>
    </submittedName>
</protein>
<dbReference type="GO" id="GO:0004930">
    <property type="term" value="F:G protein-coupled receptor activity"/>
    <property type="evidence" value="ECO:0007669"/>
    <property type="project" value="UniProtKB-KW"/>
</dbReference>
<dbReference type="RefSeq" id="XP_026146175.1">
    <property type="nucleotide sequence ID" value="XM_026290390.1"/>
</dbReference>
<evidence type="ECO:0000256" key="6">
    <source>
        <dbReference type="ARBA" id="ARBA00023170"/>
    </source>
</evidence>
<dbReference type="Gene3D" id="1.20.1070.10">
    <property type="entry name" value="Rhodopsin 7-helix transmembrane proteins"/>
    <property type="match status" value="1"/>
</dbReference>
<feature type="domain" description="G-protein coupled receptors family 1 profile" evidence="9">
    <location>
        <begin position="47"/>
        <end position="290"/>
    </location>
</feature>
<dbReference type="GeneID" id="113120521"/>
<keyword evidence="2 8" id="KW-0812">Transmembrane</keyword>
<dbReference type="InterPro" id="IPR000276">
    <property type="entry name" value="GPCR_Rhodpsn"/>
</dbReference>
<keyword evidence="10" id="KW-1185">Reference proteome</keyword>
<dbReference type="SUPFAM" id="SSF81321">
    <property type="entry name" value="Family A G protein-coupled receptor-like"/>
    <property type="match status" value="1"/>
</dbReference>
<dbReference type="PANTHER" id="PTHR46048:SF11">
    <property type="entry name" value="12-(S)-HYDROXY-5,8,10,14-EICOSATETRAENOIC ACID RECEPTOR"/>
    <property type="match status" value="1"/>
</dbReference>
<keyword evidence="4" id="KW-0297">G-protein coupled receptor</keyword>
<dbReference type="InterPro" id="IPR051893">
    <property type="entry name" value="HCARs"/>
</dbReference>
<dbReference type="PRINTS" id="PR00237">
    <property type="entry name" value="GPCRRHODOPSN"/>
</dbReference>
<dbReference type="AlphaFoldDB" id="A0A6P6RLK1"/>
<evidence type="ECO:0000256" key="3">
    <source>
        <dbReference type="ARBA" id="ARBA00022989"/>
    </source>
</evidence>
<evidence type="ECO:0000313" key="10">
    <source>
        <dbReference type="Proteomes" id="UP000515129"/>
    </source>
</evidence>
<dbReference type="KEGG" id="caua:113120521"/>
<sequence>MENMNSTMVPTPDTIDKDCQENVDQNRVLYIFYSSVVVVQFILGFLLNITVIHLFIFKLKFWKSKTIDIFLFNLVLADILLLIGLPVKAYNFQQCSEQKVVCKVQLFLQFINRGASIAFLTIISIYRYYSVVHPGRRKVRSILKRSPQISVFIWVLLGILTIPAMCQSFIRCNSSEKDEKLTAIVILREIVFFTQIFIPFFVLVYCSIRIIKRLQQKSVGDKTKLWRAMFLVTSVVFVFAVCFLPYAFTRAVQLKISGLVMKEEKVTVVKLFDGLLCLSYLNCLLDPILYCLSSSKFKKLYISMYLPFLLEKEKPESSEDTADD</sequence>
<evidence type="ECO:0000256" key="4">
    <source>
        <dbReference type="ARBA" id="ARBA00023040"/>
    </source>
</evidence>
<feature type="transmembrane region" description="Helical" evidence="8">
    <location>
        <begin position="30"/>
        <end position="57"/>
    </location>
</feature>
<dbReference type="PROSITE" id="PS50262">
    <property type="entry name" value="G_PROTEIN_RECEP_F1_2"/>
    <property type="match status" value="1"/>
</dbReference>
<feature type="transmembrane region" description="Helical" evidence="8">
    <location>
        <begin position="149"/>
        <end position="170"/>
    </location>
</feature>
<dbReference type="Proteomes" id="UP000515129">
    <property type="component" value="Chromosome 20"/>
</dbReference>
<keyword evidence="6" id="KW-0675">Receptor</keyword>
<organism evidence="10 11">
    <name type="scientific">Carassius auratus</name>
    <name type="common">Goldfish</name>
    <dbReference type="NCBI Taxonomy" id="7957"/>
    <lineage>
        <taxon>Eukaryota</taxon>
        <taxon>Metazoa</taxon>
        <taxon>Chordata</taxon>
        <taxon>Craniata</taxon>
        <taxon>Vertebrata</taxon>
        <taxon>Euteleostomi</taxon>
        <taxon>Actinopterygii</taxon>
        <taxon>Neopterygii</taxon>
        <taxon>Teleostei</taxon>
        <taxon>Ostariophysi</taxon>
        <taxon>Cypriniformes</taxon>
        <taxon>Cyprinidae</taxon>
        <taxon>Cyprininae</taxon>
        <taxon>Carassius</taxon>
    </lineage>
</organism>
<dbReference type="OrthoDB" id="8895966at2759"/>
<keyword evidence="7" id="KW-0807">Transducer</keyword>
<dbReference type="InterPro" id="IPR017452">
    <property type="entry name" value="GPCR_Rhodpsn_7TM"/>
</dbReference>
<name>A0A6P6RLK1_CARAU</name>
<evidence type="ECO:0000256" key="7">
    <source>
        <dbReference type="ARBA" id="ARBA00023224"/>
    </source>
</evidence>
<keyword evidence="5 8" id="KW-0472">Membrane</keyword>
<feature type="transmembrane region" description="Helical" evidence="8">
    <location>
        <begin position="110"/>
        <end position="129"/>
    </location>
</feature>
<feature type="transmembrane region" description="Helical" evidence="8">
    <location>
        <begin position="268"/>
        <end position="292"/>
    </location>
</feature>
<dbReference type="GO" id="GO:0016020">
    <property type="term" value="C:membrane"/>
    <property type="evidence" value="ECO:0007669"/>
    <property type="project" value="UniProtKB-SubCell"/>
</dbReference>
<accession>A0A6P6RLK1</accession>
<evidence type="ECO:0000259" key="9">
    <source>
        <dbReference type="PROSITE" id="PS50262"/>
    </source>
</evidence>
<evidence type="ECO:0000256" key="1">
    <source>
        <dbReference type="ARBA" id="ARBA00004141"/>
    </source>
</evidence>
<proteinExistence type="predicted"/>
<evidence type="ECO:0000256" key="8">
    <source>
        <dbReference type="SAM" id="Phobius"/>
    </source>
</evidence>
<dbReference type="Pfam" id="PF00001">
    <property type="entry name" value="7tm_1"/>
    <property type="match status" value="1"/>
</dbReference>
<dbReference type="PANTHER" id="PTHR46048">
    <property type="entry name" value="HYDROXYCARBOXYLIC ACID RECEPTOR 2"/>
    <property type="match status" value="1"/>
</dbReference>
<feature type="transmembrane region" description="Helical" evidence="8">
    <location>
        <begin position="228"/>
        <end position="248"/>
    </location>
</feature>
<feature type="transmembrane region" description="Helical" evidence="8">
    <location>
        <begin position="190"/>
        <end position="208"/>
    </location>
</feature>